<evidence type="ECO:0000256" key="2">
    <source>
        <dbReference type="SAM" id="MobiDB-lite"/>
    </source>
</evidence>
<dbReference type="HOGENOM" id="CLU_847606_0_0_1"/>
<sequence>MEQSGENIELSEASPRSSSSEAWHDARDAQESPIETRALNDHLPNLQKLWCHMMKCNKPAMSAVSILTICGFPLLILGTWAAIAAIRVALWTQWKDSIEWCEKHNWNYTGCDSLEGNPLTLPSSPPTTKRFVTALRNEKESCNFLGGIGIAAMSVIGSTLYLLVVIVLVLVRVPCQGRNDSSNVRIQNSSGVQHDKTIDESAAMTRIKSLEDELASWRAEAVKAKMEHDDLSIQLEIAAISLFGGKEKMYEEVADRFRDRLRELEAELQYEKARNDVRDLVEQTSVFVGSRAGNDLDSHRDGISRDLSAHNEGIRKRLVVMKSMNNVQ</sequence>
<reference evidence="5" key="1">
    <citation type="journal article" date="2015" name="BMC Genomics">
        <title>Genomic and transcriptomic analysis of the endophytic fungus Pestalotiopsis fici reveals its lifestyle and high potential for synthesis of natural products.</title>
        <authorList>
            <person name="Wang X."/>
            <person name="Zhang X."/>
            <person name="Liu L."/>
            <person name="Xiang M."/>
            <person name="Wang W."/>
            <person name="Sun X."/>
            <person name="Che Y."/>
            <person name="Guo L."/>
            <person name="Liu G."/>
            <person name="Guo L."/>
            <person name="Wang C."/>
            <person name="Yin W.B."/>
            <person name="Stadler M."/>
            <person name="Zhang X."/>
            <person name="Liu X."/>
        </authorList>
    </citation>
    <scope>NUCLEOTIDE SEQUENCE [LARGE SCALE GENOMIC DNA]</scope>
    <source>
        <strain evidence="5">W106-1 / CGMCC3.15140</strain>
    </source>
</reference>
<keyword evidence="3" id="KW-0472">Membrane</keyword>
<accession>W3XA31</accession>
<dbReference type="KEGG" id="pfy:PFICI_07244"/>
<dbReference type="InParanoid" id="W3XA31"/>
<feature type="coiled-coil region" evidence="1">
    <location>
        <begin position="200"/>
        <end position="283"/>
    </location>
</feature>
<evidence type="ECO:0000313" key="4">
    <source>
        <dbReference type="EMBL" id="ETS82242.1"/>
    </source>
</evidence>
<feature type="transmembrane region" description="Helical" evidence="3">
    <location>
        <begin position="144"/>
        <end position="171"/>
    </location>
</feature>
<dbReference type="Proteomes" id="UP000030651">
    <property type="component" value="Unassembled WGS sequence"/>
</dbReference>
<name>W3XA31_PESFW</name>
<keyword evidence="1" id="KW-0175">Coiled coil</keyword>
<dbReference type="RefSeq" id="XP_007834016.1">
    <property type="nucleotide sequence ID" value="XM_007835825.1"/>
</dbReference>
<feature type="transmembrane region" description="Helical" evidence="3">
    <location>
        <begin position="63"/>
        <end position="90"/>
    </location>
</feature>
<organism evidence="4 5">
    <name type="scientific">Pestalotiopsis fici (strain W106-1 / CGMCC3.15140)</name>
    <dbReference type="NCBI Taxonomy" id="1229662"/>
    <lineage>
        <taxon>Eukaryota</taxon>
        <taxon>Fungi</taxon>
        <taxon>Dikarya</taxon>
        <taxon>Ascomycota</taxon>
        <taxon>Pezizomycotina</taxon>
        <taxon>Sordariomycetes</taxon>
        <taxon>Xylariomycetidae</taxon>
        <taxon>Amphisphaeriales</taxon>
        <taxon>Sporocadaceae</taxon>
        <taxon>Pestalotiopsis</taxon>
    </lineage>
</organism>
<feature type="compositionally biased region" description="Low complexity" evidence="2">
    <location>
        <begin position="11"/>
        <end position="21"/>
    </location>
</feature>
<dbReference type="GeneID" id="19272257"/>
<keyword evidence="3" id="KW-0812">Transmembrane</keyword>
<evidence type="ECO:0000256" key="1">
    <source>
        <dbReference type="SAM" id="Coils"/>
    </source>
</evidence>
<evidence type="ECO:0000313" key="5">
    <source>
        <dbReference type="Proteomes" id="UP000030651"/>
    </source>
</evidence>
<evidence type="ECO:0000256" key="3">
    <source>
        <dbReference type="SAM" id="Phobius"/>
    </source>
</evidence>
<gene>
    <name evidence="4" type="ORF">PFICI_07244</name>
</gene>
<protein>
    <submittedName>
        <fullName evidence="4">Uncharacterized protein</fullName>
    </submittedName>
</protein>
<keyword evidence="3" id="KW-1133">Transmembrane helix</keyword>
<feature type="region of interest" description="Disordered" evidence="2">
    <location>
        <begin position="1"/>
        <end position="37"/>
    </location>
</feature>
<dbReference type="OrthoDB" id="10627529at2759"/>
<dbReference type="EMBL" id="KI912112">
    <property type="protein sequence ID" value="ETS82242.1"/>
    <property type="molecule type" value="Genomic_DNA"/>
</dbReference>
<keyword evidence="5" id="KW-1185">Reference proteome</keyword>
<proteinExistence type="predicted"/>
<dbReference type="AlphaFoldDB" id="W3XA31"/>